<organism evidence="7 8">
    <name type="scientific">Nocardia pseudobrasiliensis</name>
    <dbReference type="NCBI Taxonomy" id="45979"/>
    <lineage>
        <taxon>Bacteria</taxon>
        <taxon>Bacillati</taxon>
        <taxon>Actinomycetota</taxon>
        <taxon>Actinomycetes</taxon>
        <taxon>Mycobacteriales</taxon>
        <taxon>Nocardiaceae</taxon>
        <taxon>Nocardia</taxon>
    </lineage>
</organism>
<dbReference type="PROSITE" id="PS51683">
    <property type="entry name" value="SAM_OMT_II"/>
    <property type="match status" value="1"/>
</dbReference>
<dbReference type="PANTHER" id="PTHR43712:SF2">
    <property type="entry name" value="O-METHYLTRANSFERASE CICE"/>
    <property type="match status" value="1"/>
</dbReference>
<dbReference type="STRING" id="1210086.GCA_001613105_04430"/>
<dbReference type="InterPro" id="IPR036390">
    <property type="entry name" value="WH_DNA-bd_sf"/>
</dbReference>
<evidence type="ECO:0000256" key="1">
    <source>
        <dbReference type="ARBA" id="ARBA00022603"/>
    </source>
</evidence>
<dbReference type="InterPro" id="IPR016461">
    <property type="entry name" value="COMT-like"/>
</dbReference>
<dbReference type="SUPFAM" id="SSF46785">
    <property type="entry name" value="Winged helix' DNA-binding domain"/>
    <property type="match status" value="1"/>
</dbReference>
<dbReference type="GO" id="GO:0008171">
    <property type="term" value="F:O-methyltransferase activity"/>
    <property type="evidence" value="ECO:0007669"/>
    <property type="project" value="InterPro"/>
</dbReference>
<dbReference type="InterPro" id="IPR036388">
    <property type="entry name" value="WH-like_DNA-bd_sf"/>
</dbReference>
<dbReference type="PANTHER" id="PTHR43712">
    <property type="entry name" value="PUTATIVE (AFU_ORTHOLOGUE AFUA_4G14580)-RELATED"/>
    <property type="match status" value="1"/>
</dbReference>
<dbReference type="Pfam" id="PF08100">
    <property type="entry name" value="Dimerisation"/>
    <property type="match status" value="1"/>
</dbReference>
<feature type="compositionally biased region" description="Low complexity" evidence="4">
    <location>
        <begin position="42"/>
        <end position="70"/>
    </location>
</feature>
<dbReference type="GO" id="GO:0046983">
    <property type="term" value="F:protein dimerization activity"/>
    <property type="evidence" value="ECO:0007669"/>
    <property type="project" value="InterPro"/>
</dbReference>
<evidence type="ECO:0000256" key="4">
    <source>
        <dbReference type="SAM" id="MobiDB-lite"/>
    </source>
</evidence>
<keyword evidence="1 7" id="KW-0489">Methyltransferase</keyword>
<dbReference type="AlphaFoldDB" id="A0A370I9P3"/>
<dbReference type="EMBL" id="QQBC01000003">
    <property type="protein sequence ID" value="RDI67449.1"/>
    <property type="molecule type" value="Genomic_DNA"/>
</dbReference>
<sequence length="407" mass="43194">MPIGRSTISPSAVLSLLGRIRGILSGTSPSVGSPLAEPVATTLASSSSPRLSASATSTTPAVPSTRQGPPSGTPTPPPSALLLGIIQGSFLAQILCTAAELGIADVLADGPLPLEELAARVGAQPDHLRRMLRPLLAEGIFSCSDNVYALNSLAEPLRGDAPDSVRALARFVGDPKAIGLWGLLPTVVRTGESAAELLYGMPFFDYIQKDRAFGEVFDTAMTEFSVAALEPTLAAYDFSGFGTIVDIAGGHGRLLTEILTRTPGTRGVLFDLPDVLAPVPELLAERGLADRCAIVTGSFFDEVPAGGDAYILKHIIHDWVEDRAAHILRTVRAAMSDSARLLLIEMVLDEEPERGFGTLLDLEILLTAGGRERTEREYRELLAANGFELVRRVRTAGVDEILEARPI</sequence>
<dbReference type="InterPro" id="IPR012967">
    <property type="entry name" value="COMT_dimerisation"/>
</dbReference>
<evidence type="ECO:0000256" key="2">
    <source>
        <dbReference type="ARBA" id="ARBA00022679"/>
    </source>
</evidence>
<keyword evidence="2 7" id="KW-0808">Transferase</keyword>
<evidence type="ECO:0000256" key="3">
    <source>
        <dbReference type="ARBA" id="ARBA00022691"/>
    </source>
</evidence>
<evidence type="ECO:0000313" key="8">
    <source>
        <dbReference type="Proteomes" id="UP000254869"/>
    </source>
</evidence>
<feature type="domain" description="O-methyltransferase C-terminal" evidence="5">
    <location>
        <begin position="185"/>
        <end position="388"/>
    </location>
</feature>
<evidence type="ECO:0000259" key="5">
    <source>
        <dbReference type="Pfam" id="PF00891"/>
    </source>
</evidence>
<dbReference type="GO" id="GO:0032259">
    <property type="term" value="P:methylation"/>
    <property type="evidence" value="ECO:0007669"/>
    <property type="project" value="UniProtKB-KW"/>
</dbReference>
<feature type="region of interest" description="Disordered" evidence="4">
    <location>
        <begin position="42"/>
        <end position="78"/>
    </location>
</feature>
<comment type="caution">
    <text evidence="7">The sequence shown here is derived from an EMBL/GenBank/DDBJ whole genome shotgun (WGS) entry which is preliminary data.</text>
</comment>
<keyword evidence="3" id="KW-0949">S-adenosyl-L-methionine</keyword>
<dbReference type="InterPro" id="IPR029063">
    <property type="entry name" value="SAM-dependent_MTases_sf"/>
</dbReference>
<evidence type="ECO:0000259" key="6">
    <source>
        <dbReference type="Pfam" id="PF08100"/>
    </source>
</evidence>
<dbReference type="Gene3D" id="1.10.10.10">
    <property type="entry name" value="Winged helix-like DNA-binding domain superfamily/Winged helix DNA-binding domain"/>
    <property type="match status" value="1"/>
</dbReference>
<dbReference type="Pfam" id="PF00891">
    <property type="entry name" value="Methyltransf_2"/>
    <property type="match status" value="1"/>
</dbReference>
<feature type="domain" description="O-methyltransferase dimerisation" evidence="6">
    <location>
        <begin position="85"/>
        <end position="155"/>
    </location>
</feature>
<dbReference type="Gene3D" id="3.40.50.150">
    <property type="entry name" value="Vaccinia Virus protein VP39"/>
    <property type="match status" value="1"/>
</dbReference>
<accession>A0A370I9P3</accession>
<dbReference type="Gene3D" id="1.10.287.1350">
    <property type="match status" value="1"/>
</dbReference>
<name>A0A370I9P3_9NOCA</name>
<dbReference type="SUPFAM" id="SSF53335">
    <property type="entry name" value="S-adenosyl-L-methionine-dependent methyltransferases"/>
    <property type="match status" value="1"/>
</dbReference>
<evidence type="ECO:0000313" key="7">
    <source>
        <dbReference type="EMBL" id="RDI67449.1"/>
    </source>
</evidence>
<keyword evidence="8" id="KW-1185">Reference proteome</keyword>
<protein>
    <submittedName>
        <fullName evidence="7">Hydroxyneurosporene-O-methyltransferase</fullName>
    </submittedName>
</protein>
<reference evidence="7 8" key="1">
    <citation type="submission" date="2018-07" db="EMBL/GenBank/DDBJ databases">
        <title>Genomic Encyclopedia of Type Strains, Phase IV (KMG-IV): sequencing the most valuable type-strain genomes for metagenomic binning, comparative biology and taxonomic classification.</title>
        <authorList>
            <person name="Goeker M."/>
        </authorList>
    </citation>
    <scope>NUCLEOTIDE SEQUENCE [LARGE SCALE GENOMIC DNA]</scope>
    <source>
        <strain evidence="7 8">DSM 44290</strain>
    </source>
</reference>
<dbReference type="Proteomes" id="UP000254869">
    <property type="component" value="Unassembled WGS sequence"/>
</dbReference>
<proteinExistence type="predicted"/>
<dbReference type="InterPro" id="IPR001077">
    <property type="entry name" value="COMT_C"/>
</dbReference>
<gene>
    <name evidence="7" type="ORF">DFR76_103520</name>
</gene>